<keyword evidence="1" id="KW-0812">Transmembrane</keyword>
<dbReference type="OrthoDB" id="68581at2759"/>
<evidence type="ECO:0000313" key="3">
    <source>
        <dbReference type="Proteomes" id="UP000050761"/>
    </source>
</evidence>
<dbReference type="Proteomes" id="UP000050761">
    <property type="component" value="Unassembled WGS sequence"/>
</dbReference>
<reference evidence="4" key="2">
    <citation type="submission" date="2019-09" db="UniProtKB">
        <authorList>
            <consortium name="WormBaseParasite"/>
        </authorList>
    </citation>
    <scope>IDENTIFICATION</scope>
</reference>
<dbReference type="GO" id="GO:0006506">
    <property type="term" value="P:GPI anchor biosynthetic process"/>
    <property type="evidence" value="ECO:0007669"/>
    <property type="project" value="TreeGrafter"/>
</dbReference>
<reference evidence="2 3" key="1">
    <citation type="submission" date="2018-11" db="EMBL/GenBank/DDBJ databases">
        <authorList>
            <consortium name="Pathogen Informatics"/>
        </authorList>
    </citation>
    <scope>NUCLEOTIDE SEQUENCE [LARGE SCALE GENOMIC DNA]</scope>
</reference>
<feature type="transmembrane region" description="Helical" evidence="1">
    <location>
        <begin position="103"/>
        <end position="123"/>
    </location>
</feature>
<feature type="transmembrane region" description="Helical" evidence="1">
    <location>
        <begin position="144"/>
        <end position="169"/>
    </location>
</feature>
<dbReference type="InterPro" id="IPR039545">
    <property type="entry name" value="PGAP2"/>
</dbReference>
<feature type="transmembrane region" description="Helical" evidence="1">
    <location>
        <begin position="181"/>
        <end position="202"/>
    </location>
</feature>
<dbReference type="GO" id="GO:0005789">
    <property type="term" value="C:endoplasmic reticulum membrane"/>
    <property type="evidence" value="ECO:0007669"/>
    <property type="project" value="TreeGrafter"/>
</dbReference>
<gene>
    <name evidence="2" type="ORF">HPBE_LOCUS12431</name>
</gene>
<dbReference type="WBParaSite" id="HPBE_0001243001-mRNA-1">
    <property type="protein sequence ID" value="HPBE_0001243001-mRNA-1"/>
    <property type="gene ID" value="HPBE_0001243001"/>
</dbReference>
<dbReference type="PANTHER" id="PTHR12892:SF8">
    <property type="entry name" value="PROTEIN CBG16685"/>
    <property type="match status" value="1"/>
</dbReference>
<organism evidence="2">
    <name type="scientific">Heligmosomoides polygyrus</name>
    <name type="common">Parasitic roundworm</name>
    <dbReference type="NCBI Taxonomy" id="6339"/>
    <lineage>
        <taxon>Eukaryota</taxon>
        <taxon>Metazoa</taxon>
        <taxon>Ecdysozoa</taxon>
        <taxon>Nematoda</taxon>
        <taxon>Chromadorea</taxon>
        <taxon>Rhabditida</taxon>
        <taxon>Rhabditina</taxon>
        <taxon>Rhabditomorpha</taxon>
        <taxon>Strongyloidea</taxon>
        <taxon>Heligmosomidae</taxon>
        <taxon>Heligmosomoides</taxon>
    </lineage>
</organism>
<dbReference type="PANTHER" id="PTHR12892">
    <property type="entry name" value="FGF RECEPTOR ACTIVATING PROTEIN 1"/>
    <property type="match status" value="1"/>
</dbReference>
<accession>A0A3P8D7D1</accession>
<evidence type="ECO:0000313" key="4">
    <source>
        <dbReference type="WBParaSite" id="HPBE_0001243001-mRNA-1"/>
    </source>
</evidence>
<dbReference type="EMBL" id="UZAH01027497">
    <property type="protein sequence ID" value="VDO92132.1"/>
    <property type="molecule type" value="Genomic_DNA"/>
</dbReference>
<evidence type="ECO:0000256" key="1">
    <source>
        <dbReference type="SAM" id="Phobius"/>
    </source>
</evidence>
<evidence type="ECO:0000313" key="2">
    <source>
        <dbReference type="EMBL" id="VDO92132.1"/>
    </source>
</evidence>
<protein>
    <submittedName>
        <fullName evidence="2 4">Uncharacterized protein</fullName>
    </submittedName>
</protein>
<keyword evidence="1" id="KW-1133">Transmembrane helix</keyword>
<name>A0A3P8D7D1_HELPZ</name>
<proteinExistence type="predicted"/>
<keyword evidence="3" id="KW-1185">Reference proteome</keyword>
<dbReference type="GO" id="GO:0000139">
    <property type="term" value="C:Golgi membrane"/>
    <property type="evidence" value="ECO:0007669"/>
    <property type="project" value="InterPro"/>
</dbReference>
<keyword evidence="1" id="KW-0472">Membrane</keyword>
<dbReference type="AlphaFoldDB" id="A0A3P8D7D1"/>
<feature type="transmembrane region" description="Helical" evidence="1">
    <location>
        <begin position="32"/>
        <end position="56"/>
    </location>
</feature>
<sequence>MEKPRSRDENRLLKVGFVDDNNEHLSYFTFSIIWPAAACAVFSVLLFLAATLGSLYTDYVPTEMELKRSFFGRYGTSYYQCNSTLPLPKNAVPSILNLFEINVIGNVMFRLCVCIPMVIRIFISNCHSMILRSEYELVPFFYRVSVEVLPLLTFLEVLALSLFSIVTVHFDFAELNRFCKIVFVMTAGMNMVITSAVQYSYSKSSKERLDHLSAGIKISAACVFCYLAPQYFQHNHSVISFPICSSLEGVKIRENKESCLGCAGGSWLHKLAVDPATVVVSVPRVYAAMECMMIVAYAAFHLTSLIDIRHITFLCYPRTCSGECEPLDPQNFARGAKFEHCRAFEYQQRRVLNL</sequence>